<dbReference type="RefSeq" id="WP_130291595.1">
    <property type="nucleotide sequence ID" value="NZ_SHKL01000001.1"/>
</dbReference>
<keyword evidence="1" id="KW-1133">Transmembrane helix</keyword>
<evidence type="ECO:0000313" key="3">
    <source>
        <dbReference type="Proteomes" id="UP000291591"/>
    </source>
</evidence>
<organism evidence="2 3">
    <name type="scientific">Pseudonocardia sediminis</name>
    <dbReference type="NCBI Taxonomy" id="1397368"/>
    <lineage>
        <taxon>Bacteria</taxon>
        <taxon>Bacillati</taxon>
        <taxon>Actinomycetota</taxon>
        <taxon>Actinomycetes</taxon>
        <taxon>Pseudonocardiales</taxon>
        <taxon>Pseudonocardiaceae</taxon>
        <taxon>Pseudonocardia</taxon>
    </lineage>
</organism>
<gene>
    <name evidence="2" type="ORF">EV383_4367</name>
</gene>
<keyword evidence="1" id="KW-0472">Membrane</keyword>
<feature type="transmembrane region" description="Helical" evidence="1">
    <location>
        <begin position="106"/>
        <end position="123"/>
    </location>
</feature>
<dbReference type="OrthoDB" id="9975860at2"/>
<reference evidence="2 3" key="1">
    <citation type="submission" date="2019-02" db="EMBL/GenBank/DDBJ databases">
        <title>Sequencing the genomes of 1000 actinobacteria strains.</title>
        <authorList>
            <person name="Klenk H.-P."/>
        </authorList>
    </citation>
    <scope>NUCLEOTIDE SEQUENCE [LARGE SCALE GENOMIC DNA]</scope>
    <source>
        <strain evidence="2 3">DSM 45779</strain>
    </source>
</reference>
<accession>A0A4Q7V405</accession>
<dbReference type="AlphaFoldDB" id="A0A4Q7V405"/>
<proteinExistence type="predicted"/>
<comment type="caution">
    <text evidence="2">The sequence shown here is derived from an EMBL/GenBank/DDBJ whole genome shotgun (WGS) entry which is preliminary data.</text>
</comment>
<feature type="transmembrane region" description="Helical" evidence="1">
    <location>
        <begin position="12"/>
        <end position="32"/>
    </location>
</feature>
<feature type="transmembrane region" description="Helical" evidence="1">
    <location>
        <begin position="52"/>
        <end position="70"/>
    </location>
</feature>
<feature type="transmembrane region" description="Helical" evidence="1">
    <location>
        <begin position="129"/>
        <end position="148"/>
    </location>
</feature>
<evidence type="ECO:0000256" key="1">
    <source>
        <dbReference type="SAM" id="Phobius"/>
    </source>
</evidence>
<protein>
    <submittedName>
        <fullName evidence="2">Uncharacterized protein</fullName>
    </submittedName>
</protein>
<name>A0A4Q7V405_PSEST</name>
<keyword evidence="3" id="KW-1185">Reference proteome</keyword>
<evidence type="ECO:0000313" key="2">
    <source>
        <dbReference type="EMBL" id="RZT87443.1"/>
    </source>
</evidence>
<keyword evidence="1" id="KW-0812">Transmembrane</keyword>
<dbReference type="Proteomes" id="UP000291591">
    <property type="component" value="Unassembled WGS sequence"/>
</dbReference>
<sequence>MTRPALVVRDGRHPFEVAVLIACVVIGVFGLVGPQLRSAAIDLAWGSLASAAWYALVGGFALLGLWAVTCPRLGDSRLRQVALLRVHLSPLLRPISLRRSLQVERVAMYGMGWPLCAFLPAALASSGPAGATAGSVFLGLAIASGVRIRQIHVDLRKLDTLVTVGVESTPVISDPDGE</sequence>
<dbReference type="EMBL" id="SHKL01000001">
    <property type="protein sequence ID" value="RZT87443.1"/>
    <property type="molecule type" value="Genomic_DNA"/>
</dbReference>